<comment type="caution">
    <text evidence="5">The sequence shown here is derived from an EMBL/GenBank/DDBJ whole genome shotgun (WGS) entry which is preliminary data.</text>
</comment>
<dbReference type="SUPFAM" id="SSF51905">
    <property type="entry name" value="FAD/NAD(P)-binding domain"/>
    <property type="match status" value="1"/>
</dbReference>
<dbReference type="GO" id="GO:0055130">
    <property type="term" value="P:D-alanine catabolic process"/>
    <property type="evidence" value="ECO:0007669"/>
    <property type="project" value="TreeGrafter"/>
</dbReference>
<gene>
    <name evidence="5" type="ORF">FHS87_002771</name>
</gene>
<accession>A0A840Y7I0</accession>
<feature type="domain" description="FAD dependent oxidoreductase" evidence="4">
    <location>
        <begin position="19"/>
        <end position="414"/>
    </location>
</feature>
<feature type="transmembrane region" description="Helical" evidence="3">
    <location>
        <begin position="20"/>
        <end position="37"/>
    </location>
</feature>
<evidence type="ECO:0000256" key="3">
    <source>
        <dbReference type="SAM" id="Phobius"/>
    </source>
</evidence>
<dbReference type="Gene3D" id="3.50.50.60">
    <property type="entry name" value="FAD/NAD(P)-binding domain"/>
    <property type="match status" value="2"/>
</dbReference>
<evidence type="ECO:0000313" key="5">
    <source>
        <dbReference type="EMBL" id="MBB5694719.1"/>
    </source>
</evidence>
<protein>
    <submittedName>
        <fullName evidence="5">Glycine/D-amino acid oxidase-like deaminating enzyme</fullName>
    </submittedName>
</protein>
<keyword evidence="6" id="KW-1185">Reference proteome</keyword>
<keyword evidence="3" id="KW-1133">Transmembrane helix</keyword>
<dbReference type="PANTHER" id="PTHR13847:SF280">
    <property type="entry name" value="D-AMINO ACID DEHYDROGENASE"/>
    <property type="match status" value="1"/>
</dbReference>
<evidence type="ECO:0000313" key="6">
    <source>
        <dbReference type="Proteomes" id="UP000580654"/>
    </source>
</evidence>
<keyword evidence="2" id="KW-0560">Oxidoreductase</keyword>
<dbReference type="GO" id="GO:0008718">
    <property type="term" value="F:D-amino-acid dehydrogenase activity"/>
    <property type="evidence" value="ECO:0007669"/>
    <property type="project" value="TreeGrafter"/>
</dbReference>
<dbReference type="Pfam" id="PF01266">
    <property type="entry name" value="DAO"/>
    <property type="match status" value="1"/>
</dbReference>
<keyword evidence="3" id="KW-0812">Transmembrane</keyword>
<dbReference type="RefSeq" id="WP_184519293.1">
    <property type="nucleotide sequence ID" value="NZ_JACIJD010000012.1"/>
</dbReference>
<organism evidence="5 6">
    <name type="scientific">Muricoccus pecuniae</name>
    <dbReference type="NCBI Taxonomy" id="693023"/>
    <lineage>
        <taxon>Bacteria</taxon>
        <taxon>Pseudomonadati</taxon>
        <taxon>Pseudomonadota</taxon>
        <taxon>Alphaproteobacteria</taxon>
        <taxon>Acetobacterales</taxon>
        <taxon>Roseomonadaceae</taxon>
        <taxon>Muricoccus</taxon>
    </lineage>
</organism>
<name>A0A840Y7I0_9PROT</name>
<proteinExistence type="inferred from homology"/>
<dbReference type="InterPro" id="IPR036188">
    <property type="entry name" value="FAD/NAD-bd_sf"/>
</dbReference>
<dbReference type="InterPro" id="IPR006076">
    <property type="entry name" value="FAD-dep_OxRdtase"/>
</dbReference>
<dbReference type="GO" id="GO:0005737">
    <property type="term" value="C:cytoplasm"/>
    <property type="evidence" value="ECO:0007669"/>
    <property type="project" value="TreeGrafter"/>
</dbReference>
<comment type="similarity">
    <text evidence="1">Belongs to the DadA oxidoreductase family.</text>
</comment>
<dbReference type="PANTHER" id="PTHR13847">
    <property type="entry name" value="SARCOSINE DEHYDROGENASE-RELATED"/>
    <property type="match status" value="1"/>
</dbReference>
<keyword evidence="3" id="KW-0472">Membrane</keyword>
<reference evidence="5 6" key="1">
    <citation type="submission" date="2020-08" db="EMBL/GenBank/DDBJ databases">
        <title>Genomic Encyclopedia of Type Strains, Phase IV (KMG-IV): sequencing the most valuable type-strain genomes for metagenomic binning, comparative biology and taxonomic classification.</title>
        <authorList>
            <person name="Goeker M."/>
        </authorList>
    </citation>
    <scope>NUCLEOTIDE SEQUENCE [LARGE SCALE GENOMIC DNA]</scope>
    <source>
        <strain evidence="5 6">DSM 25622</strain>
    </source>
</reference>
<dbReference type="Gene3D" id="3.30.9.10">
    <property type="entry name" value="D-Amino Acid Oxidase, subunit A, domain 2"/>
    <property type="match status" value="2"/>
</dbReference>
<evidence type="ECO:0000259" key="4">
    <source>
        <dbReference type="Pfam" id="PF01266"/>
    </source>
</evidence>
<dbReference type="Proteomes" id="UP000580654">
    <property type="component" value="Unassembled WGS sequence"/>
</dbReference>
<dbReference type="GO" id="GO:0005886">
    <property type="term" value="C:plasma membrane"/>
    <property type="evidence" value="ECO:0007669"/>
    <property type="project" value="TreeGrafter"/>
</dbReference>
<sequence length="445" mass="48414">MSPPVDPVASDPDLPEEVDVAIIGGGIAGVTAAYFLAKAGRRVALLEKGVIAGEQSSRNWGWCRVQNRDEREIPVMLRSMELWESLPKEAGIDVGFRRTGLIYATRNERDLEDWRRWVEMARNYQFHSHILTAAEARDMVPGPDNGWIGGVHSPRDGMAEPRKAAPAIAGAARKLGATIHQRCAVRGLDIQGGRIAGVITERGRVRAAQVLLAGGAWSSLFLHRHGLDLPQSSIRSTVFVTEPAPEITPGGLHTTDITIARRGDGSYIIAANNRGQIEITPQGMRYARKFWPTLVARRKMVKFGIGESFFRGPQAFPRRWRMDQPTIFEEEDMRVLDPTPKAGVAEPALKQLAASFPALAGVKMGQIWGGWIDSTPDAVPVISPIGAQPGLYLSTGFSGHGFGIGPGAGQLAADIILGRTPTVDPSPFRYERLVDGSRIQKPGMM</sequence>
<dbReference type="AlphaFoldDB" id="A0A840Y7I0"/>
<dbReference type="EMBL" id="JACIJD010000012">
    <property type="protein sequence ID" value="MBB5694719.1"/>
    <property type="molecule type" value="Genomic_DNA"/>
</dbReference>
<evidence type="ECO:0000256" key="1">
    <source>
        <dbReference type="ARBA" id="ARBA00009410"/>
    </source>
</evidence>
<evidence type="ECO:0000256" key="2">
    <source>
        <dbReference type="ARBA" id="ARBA00023002"/>
    </source>
</evidence>